<dbReference type="Proteomes" id="UP000034701">
    <property type="component" value="Unassembled WGS sequence"/>
</dbReference>
<organism evidence="2 3">
    <name type="scientific">Candidatus Nomurabacteria bacterium GW2011_GWA1_37_20</name>
    <dbReference type="NCBI Taxonomy" id="1618729"/>
    <lineage>
        <taxon>Bacteria</taxon>
        <taxon>Candidatus Nomuraibacteriota</taxon>
    </lineage>
</organism>
<dbReference type="AlphaFoldDB" id="A0A0G0H462"/>
<dbReference type="Gene3D" id="3.30.70.100">
    <property type="match status" value="1"/>
</dbReference>
<feature type="domain" description="Acylphosphatase-like" evidence="1">
    <location>
        <begin position="33"/>
        <end position="100"/>
    </location>
</feature>
<sequence>MLDNNFKLIYHISMIKHIESGIMGTMLGSHSLSWIKDFANRLKIKGVAFIKQDGSIKITAEGEEENLEKFVEEIKNEKIFTITENFYVNWSDPEENLEDFYVLTN</sequence>
<proteinExistence type="predicted"/>
<name>A0A0G0H462_9BACT</name>
<accession>A0A0G0H462</accession>
<evidence type="ECO:0000313" key="2">
    <source>
        <dbReference type="EMBL" id="KKQ33315.1"/>
    </source>
</evidence>
<dbReference type="EMBL" id="LBTA01000011">
    <property type="protein sequence ID" value="KKQ33315.1"/>
    <property type="molecule type" value="Genomic_DNA"/>
</dbReference>
<dbReference type="Pfam" id="PF00708">
    <property type="entry name" value="Acylphosphatase"/>
    <property type="match status" value="1"/>
</dbReference>
<evidence type="ECO:0000259" key="1">
    <source>
        <dbReference type="Pfam" id="PF00708"/>
    </source>
</evidence>
<dbReference type="SUPFAM" id="SSF54975">
    <property type="entry name" value="Acylphosphatase/BLUF domain-like"/>
    <property type="match status" value="1"/>
</dbReference>
<gene>
    <name evidence="2" type="ORF">US45_C0011G0010</name>
</gene>
<evidence type="ECO:0000313" key="3">
    <source>
        <dbReference type="Proteomes" id="UP000034701"/>
    </source>
</evidence>
<dbReference type="InterPro" id="IPR001792">
    <property type="entry name" value="Acylphosphatase-like_dom"/>
</dbReference>
<protein>
    <submittedName>
        <fullName evidence="2">Acylphosphatase</fullName>
    </submittedName>
</protein>
<dbReference type="InterPro" id="IPR036046">
    <property type="entry name" value="Acylphosphatase-like_dom_sf"/>
</dbReference>
<reference evidence="2 3" key="1">
    <citation type="journal article" date="2015" name="Nature">
        <title>rRNA introns, odd ribosomes, and small enigmatic genomes across a large radiation of phyla.</title>
        <authorList>
            <person name="Brown C.T."/>
            <person name="Hug L.A."/>
            <person name="Thomas B.C."/>
            <person name="Sharon I."/>
            <person name="Castelle C.J."/>
            <person name="Singh A."/>
            <person name="Wilkins M.J."/>
            <person name="Williams K.H."/>
            <person name="Banfield J.F."/>
        </authorList>
    </citation>
    <scope>NUCLEOTIDE SEQUENCE [LARGE SCALE GENOMIC DNA]</scope>
</reference>
<comment type="caution">
    <text evidence="2">The sequence shown here is derived from an EMBL/GenBank/DDBJ whole genome shotgun (WGS) entry which is preliminary data.</text>
</comment>